<feature type="transmembrane region" description="Helical" evidence="1">
    <location>
        <begin position="66"/>
        <end position="88"/>
    </location>
</feature>
<evidence type="ECO:0000313" key="4">
    <source>
        <dbReference type="Proteomes" id="UP001549099"/>
    </source>
</evidence>
<dbReference type="RefSeq" id="WP_354196786.1">
    <property type="nucleotide sequence ID" value="NZ_JBEPLW010000008.1"/>
</dbReference>
<keyword evidence="3" id="KW-0645">Protease</keyword>
<feature type="transmembrane region" description="Helical" evidence="1">
    <location>
        <begin position="195"/>
        <end position="214"/>
    </location>
</feature>
<dbReference type="GO" id="GO:0008233">
    <property type="term" value="F:peptidase activity"/>
    <property type="evidence" value="ECO:0007669"/>
    <property type="project" value="UniProtKB-KW"/>
</dbReference>
<evidence type="ECO:0000313" key="3">
    <source>
        <dbReference type="EMBL" id="MET3575543.1"/>
    </source>
</evidence>
<accession>A0ABV2GB91</accession>
<dbReference type="Pfam" id="PF02517">
    <property type="entry name" value="Rce1-like"/>
    <property type="match status" value="1"/>
</dbReference>
<keyword evidence="3" id="KW-0378">Hydrolase</keyword>
<dbReference type="EMBL" id="JBEPLW010000008">
    <property type="protein sequence ID" value="MET3575543.1"/>
    <property type="molecule type" value="Genomic_DNA"/>
</dbReference>
<dbReference type="GO" id="GO:0006508">
    <property type="term" value="P:proteolysis"/>
    <property type="evidence" value="ECO:0007669"/>
    <property type="project" value="UniProtKB-KW"/>
</dbReference>
<keyword evidence="4" id="KW-1185">Reference proteome</keyword>
<keyword evidence="1" id="KW-1133">Transmembrane helix</keyword>
<name>A0ABV2GB91_9BACL</name>
<feature type="transmembrane region" description="Helical" evidence="1">
    <location>
        <begin position="148"/>
        <end position="175"/>
    </location>
</feature>
<dbReference type="Proteomes" id="UP001549099">
    <property type="component" value="Unassembled WGS sequence"/>
</dbReference>
<feature type="transmembrane region" description="Helical" evidence="1">
    <location>
        <begin position="26"/>
        <end position="45"/>
    </location>
</feature>
<feature type="transmembrane region" description="Helical" evidence="1">
    <location>
        <begin position="108"/>
        <end position="127"/>
    </location>
</feature>
<proteinExistence type="predicted"/>
<feature type="domain" description="CAAX prenyl protease 2/Lysostaphin resistance protein A-like" evidence="2">
    <location>
        <begin position="109"/>
        <end position="203"/>
    </location>
</feature>
<comment type="caution">
    <text evidence="3">The sequence shown here is derived from an EMBL/GenBank/DDBJ whole genome shotgun (WGS) entry which is preliminary data.</text>
</comment>
<evidence type="ECO:0000256" key="1">
    <source>
        <dbReference type="SAM" id="Phobius"/>
    </source>
</evidence>
<gene>
    <name evidence="3" type="ORF">ABID49_001448</name>
</gene>
<keyword evidence="1" id="KW-0812">Transmembrane</keyword>
<keyword evidence="1" id="KW-0472">Membrane</keyword>
<evidence type="ECO:0000259" key="2">
    <source>
        <dbReference type="Pfam" id="PF02517"/>
    </source>
</evidence>
<sequence length="215" mass="23338">MRRGLILAVAGIAVLLWIEQGLGVPYLWKTAAKAALFLALPLLVFRKDARLFMKFSRTDPGRLKRALFVGAGVMAAVFAAFFLLRPFIDADALVGDLAGRAGVTGAVYPFVALYILFGNSLLEEFFFRGVLPAQFRDRPRLGLIVPPLLFAVYHVSIFLAWFSLPILLLAVAGLAAGGIIFQLANGRVGTILPSWIIHMAADLAVLIIGAILIYK</sequence>
<protein>
    <submittedName>
        <fullName evidence="3">Membrane protease YdiL (CAAX protease family)</fullName>
    </submittedName>
</protein>
<reference evidence="3 4" key="1">
    <citation type="submission" date="2024-06" db="EMBL/GenBank/DDBJ databases">
        <title>Genomic Encyclopedia of Type Strains, Phase IV (KMG-IV): sequencing the most valuable type-strain genomes for metagenomic binning, comparative biology and taxonomic classification.</title>
        <authorList>
            <person name="Goeker M."/>
        </authorList>
    </citation>
    <scope>NUCLEOTIDE SEQUENCE [LARGE SCALE GENOMIC DNA]</scope>
    <source>
        <strain evidence="3 4">DSM 26128</strain>
    </source>
</reference>
<dbReference type="InterPro" id="IPR003675">
    <property type="entry name" value="Rce1/LyrA-like_dom"/>
</dbReference>
<organism evidence="3 4">
    <name type="scientific">Bhargavaea ullalensis</name>
    <dbReference type="NCBI Taxonomy" id="1265685"/>
    <lineage>
        <taxon>Bacteria</taxon>
        <taxon>Bacillati</taxon>
        <taxon>Bacillota</taxon>
        <taxon>Bacilli</taxon>
        <taxon>Bacillales</taxon>
        <taxon>Caryophanaceae</taxon>
        <taxon>Bhargavaea</taxon>
    </lineage>
</organism>